<dbReference type="InterPro" id="IPR001138">
    <property type="entry name" value="Zn2Cys6_DnaBD"/>
</dbReference>
<reference evidence="10 11" key="1">
    <citation type="journal article" date="2023" name="Elife">
        <title>Identification of key yeast species and microbe-microbe interactions impacting larval growth of Drosophila in the wild.</title>
        <authorList>
            <person name="Mure A."/>
            <person name="Sugiura Y."/>
            <person name="Maeda R."/>
            <person name="Honda K."/>
            <person name="Sakurai N."/>
            <person name="Takahashi Y."/>
            <person name="Watada M."/>
            <person name="Katoh T."/>
            <person name="Gotoh A."/>
            <person name="Gotoh Y."/>
            <person name="Taniguchi I."/>
            <person name="Nakamura K."/>
            <person name="Hayashi T."/>
            <person name="Katayama T."/>
            <person name="Uemura T."/>
            <person name="Hattori Y."/>
        </authorList>
    </citation>
    <scope>NUCLEOTIDE SEQUENCE [LARGE SCALE GENOMIC DNA]</scope>
    <source>
        <strain evidence="10 11">KH-74</strain>
    </source>
</reference>
<organism evidence="10 11">
    <name type="scientific">Maudiozyma humilis</name>
    <name type="common">Sour dough yeast</name>
    <name type="synonym">Kazachstania humilis</name>
    <dbReference type="NCBI Taxonomy" id="51915"/>
    <lineage>
        <taxon>Eukaryota</taxon>
        <taxon>Fungi</taxon>
        <taxon>Dikarya</taxon>
        <taxon>Ascomycota</taxon>
        <taxon>Saccharomycotina</taxon>
        <taxon>Saccharomycetes</taxon>
        <taxon>Saccharomycetales</taxon>
        <taxon>Saccharomycetaceae</taxon>
        <taxon>Maudiozyma</taxon>
    </lineage>
</organism>
<evidence type="ECO:0000256" key="6">
    <source>
        <dbReference type="ARBA" id="ARBA00023163"/>
    </source>
</evidence>
<dbReference type="InterPro" id="IPR036864">
    <property type="entry name" value="Zn2-C6_fun-type_DNA-bd_sf"/>
</dbReference>
<sequence>MAEFRKTQACDRCRLKKVKCDGAVPTCGNCARVGFACERGDKLARRGLPKGYTEALEKEVVRLQNLVKAKGGSAEGTGAAVPQNSGSAPAPTPFINDTFHKYTNFALRTPSAQVFLGHMTQEKVLGTQAPTVGSPAPPPIPSVALPPTSALPAASAAITDFFATHNSLLPLLYPCDVREAQLRRLSGTSNATMIDLLTLQLVIQCHRHCYEPLVLYERVKQAAVASLPGTAAVQLLNLATYYYMGTAPGLHPHLQQAVVADLVALTHSRVVATGMYINPKNLVAVGSDPAARQVNDETSAVANATFWCAQFLAAWAGLLQGTPKVNFLVDEFQPRSLNIPILKPFSMLVDLVVKRLDGANLQMADDRTRLTLTAEDFRAKLSKLKMYHSYHDSDSDILATNITLSKPVALNTDELVNVGLTLTYLVLTLLARPTDADDIDEVCYEILTLYYLLLLHYKSKETAVQSPQVPLRLMLCSFLPLQNADMIALCEDTLGKWASRMARVMDAAAAHNNSQTNKRILKNQYYWKFNKFKKFLIKWALLYYAGDIEQLESRAFVPAFNIDLSIYKINEHFHAAPNPQQYLKQRVDATATGADGNYNLSRAHSSLLKTNSRALLDQLGGLQVHPSNHNMSTLFRSLNTPKMDELANGIFADPQGVMAGPADENMPPQGPAAPNSTDPMYLLSPLFVGAQDETDDGYAEDDDEGSCDNMEPLEIPFKSKRRASMFPAGDIKQRGPVHTAAAPAAPPAPPPLPAAPPVSPRPDDRLDVKNLLSPRTASRNAANAPEPPVEELQPGMPFKRLKTSNSFYLLDRTQQSPPQVYAGADSPPQLNNGIGTTPQPPSILPHSGSLLGSRMMPPPYGGGNSVTSISQLLSSAQQGQSVREGSAPGAAAGLPLPTLPRLAEGEASKSFVSMLLLPSATTSPDKHKH</sequence>
<gene>
    <name evidence="10" type="ORF">DAKH74_048220</name>
</gene>
<dbReference type="GO" id="GO:0043565">
    <property type="term" value="F:sequence-specific DNA binding"/>
    <property type="evidence" value="ECO:0007669"/>
    <property type="project" value="TreeGrafter"/>
</dbReference>
<feature type="compositionally biased region" description="Polar residues" evidence="8">
    <location>
        <begin position="828"/>
        <end position="837"/>
    </location>
</feature>
<dbReference type="SMART" id="SM00066">
    <property type="entry name" value="GAL4"/>
    <property type="match status" value="1"/>
</dbReference>
<evidence type="ECO:0000313" key="11">
    <source>
        <dbReference type="Proteomes" id="UP001377567"/>
    </source>
</evidence>
<dbReference type="CDD" id="cd00067">
    <property type="entry name" value="GAL4"/>
    <property type="match status" value="1"/>
</dbReference>
<evidence type="ECO:0000256" key="3">
    <source>
        <dbReference type="ARBA" id="ARBA00022833"/>
    </source>
</evidence>
<dbReference type="PROSITE" id="PS50048">
    <property type="entry name" value="ZN2_CY6_FUNGAL_2"/>
    <property type="match status" value="1"/>
</dbReference>
<feature type="region of interest" description="Disordered" evidence="8">
    <location>
        <begin position="692"/>
        <end position="798"/>
    </location>
</feature>
<evidence type="ECO:0000256" key="4">
    <source>
        <dbReference type="ARBA" id="ARBA00023015"/>
    </source>
</evidence>
<keyword evidence="2" id="KW-0479">Metal-binding</keyword>
<dbReference type="GO" id="GO:0008270">
    <property type="term" value="F:zinc ion binding"/>
    <property type="evidence" value="ECO:0007669"/>
    <property type="project" value="InterPro"/>
</dbReference>
<keyword evidence="11" id="KW-1185">Reference proteome</keyword>
<dbReference type="Proteomes" id="UP001377567">
    <property type="component" value="Unassembled WGS sequence"/>
</dbReference>
<dbReference type="EMBL" id="BTGD01000020">
    <property type="protein sequence ID" value="GMM58206.1"/>
    <property type="molecule type" value="Genomic_DNA"/>
</dbReference>
<evidence type="ECO:0000256" key="2">
    <source>
        <dbReference type="ARBA" id="ARBA00022723"/>
    </source>
</evidence>
<dbReference type="GO" id="GO:0045944">
    <property type="term" value="P:positive regulation of transcription by RNA polymerase II"/>
    <property type="evidence" value="ECO:0007669"/>
    <property type="project" value="TreeGrafter"/>
</dbReference>
<evidence type="ECO:0000256" key="8">
    <source>
        <dbReference type="SAM" id="MobiDB-lite"/>
    </source>
</evidence>
<feature type="compositionally biased region" description="Acidic residues" evidence="8">
    <location>
        <begin position="692"/>
        <end position="706"/>
    </location>
</feature>
<keyword evidence="6" id="KW-0804">Transcription</keyword>
<comment type="caution">
    <text evidence="10">The sequence shown here is derived from an EMBL/GenBank/DDBJ whole genome shotgun (WGS) entry which is preliminary data.</text>
</comment>
<keyword evidence="5" id="KW-0238">DNA-binding</keyword>
<dbReference type="Pfam" id="PF00172">
    <property type="entry name" value="Zn_clus"/>
    <property type="match status" value="1"/>
</dbReference>
<accession>A0AAV5S444</accession>
<dbReference type="GO" id="GO:0000981">
    <property type="term" value="F:DNA-binding transcription factor activity, RNA polymerase II-specific"/>
    <property type="evidence" value="ECO:0007669"/>
    <property type="project" value="InterPro"/>
</dbReference>
<comment type="subcellular location">
    <subcellularLocation>
        <location evidence="1">Nucleus</location>
    </subcellularLocation>
</comment>
<evidence type="ECO:0000256" key="1">
    <source>
        <dbReference type="ARBA" id="ARBA00004123"/>
    </source>
</evidence>
<evidence type="ECO:0000313" key="10">
    <source>
        <dbReference type="EMBL" id="GMM58206.1"/>
    </source>
</evidence>
<keyword evidence="3" id="KW-0862">Zinc</keyword>
<feature type="region of interest" description="Disordered" evidence="8">
    <location>
        <begin position="811"/>
        <end position="897"/>
    </location>
</feature>
<dbReference type="InterPro" id="IPR052202">
    <property type="entry name" value="Yeast_MetPath_Reg"/>
</dbReference>
<keyword evidence="7" id="KW-0539">Nucleus</keyword>
<dbReference type="AlphaFoldDB" id="A0AAV5S444"/>
<evidence type="ECO:0000259" key="9">
    <source>
        <dbReference type="PROSITE" id="PS50048"/>
    </source>
</evidence>
<feature type="compositionally biased region" description="Low complexity" evidence="8">
    <location>
        <begin position="868"/>
        <end position="897"/>
    </location>
</feature>
<keyword evidence="4" id="KW-0805">Transcription regulation</keyword>
<feature type="domain" description="Zn(2)-C6 fungal-type" evidence="9">
    <location>
        <begin position="9"/>
        <end position="37"/>
    </location>
</feature>
<feature type="region of interest" description="Disordered" evidence="8">
    <location>
        <begin position="72"/>
        <end position="92"/>
    </location>
</feature>
<dbReference type="PANTHER" id="PTHR47782">
    <property type="entry name" value="ZN(II)2CYS6 TRANSCRIPTION FACTOR (EUROFUNG)-RELATED"/>
    <property type="match status" value="1"/>
</dbReference>
<protein>
    <submittedName>
        <fullName evidence="10">Sip4 protein</fullName>
    </submittedName>
</protein>
<dbReference type="PROSITE" id="PS00463">
    <property type="entry name" value="ZN2_CY6_FUNGAL_1"/>
    <property type="match status" value="1"/>
</dbReference>
<dbReference type="Gene3D" id="4.10.240.10">
    <property type="entry name" value="Zn(2)-C6 fungal-type DNA-binding domain"/>
    <property type="match status" value="1"/>
</dbReference>
<dbReference type="PANTHER" id="PTHR47782:SF10">
    <property type="entry name" value="PROTEIN SIP4"/>
    <property type="match status" value="1"/>
</dbReference>
<feature type="compositionally biased region" description="Pro residues" evidence="8">
    <location>
        <begin position="744"/>
        <end position="760"/>
    </location>
</feature>
<proteinExistence type="predicted"/>
<evidence type="ECO:0000256" key="7">
    <source>
        <dbReference type="ARBA" id="ARBA00023242"/>
    </source>
</evidence>
<dbReference type="SUPFAM" id="SSF57701">
    <property type="entry name" value="Zn2/Cys6 DNA-binding domain"/>
    <property type="match status" value="1"/>
</dbReference>
<evidence type="ECO:0000256" key="5">
    <source>
        <dbReference type="ARBA" id="ARBA00023125"/>
    </source>
</evidence>
<name>A0AAV5S444_MAUHU</name>
<dbReference type="GO" id="GO:0005634">
    <property type="term" value="C:nucleus"/>
    <property type="evidence" value="ECO:0007669"/>
    <property type="project" value="UniProtKB-SubCell"/>
</dbReference>